<dbReference type="InterPro" id="IPR002810">
    <property type="entry name" value="NfeD-like_C"/>
</dbReference>
<evidence type="ECO:0000259" key="6">
    <source>
        <dbReference type="Pfam" id="PF01957"/>
    </source>
</evidence>
<accession>A0A090S5L3</accession>
<keyword evidence="8" id="KW-1185">Reference proteome</keyword>
<proteinExistence type="predicted"/>
<comment type="caution">
    <text evidence="7">The sequence shown here is derived from an EMBL/GenBank/DDBJ whole genome shotgun (WGS) entry which is preliminary data.</text>
</comment>
<name>A0A090S5L3_9VIBR</name>
<keyword evidence="4 5" id="KW-0472">Membrane</keyword>
<sequence length="150" mass="17130">MIELLSQVNYWHWLALGLLLLCGELLGTAGYMLWLGISAMLVGIVLAFVPISWQLQWVSFGVFSLALTWLWWRKQHKVDKRSDQQRDLNQKDKQLLGQTTILEEDINRGKCRIKLGDTSWSAYSDQPLPSGTMVKVIDVDGITLLIEKVD</sequence>
<gene>
    <name evidence="7" type="ORF">JCM19235_1631</name>
</gene>
<dbReference type="RefSeq" id="WP_197058802.1">
    <property type="nucleotide sequence ID" value="NZ_CP090438.1"/>
</dbReference>
<evidence type="ECO:0000256" key="1">
    <source>
        <dbReference type="ARBA" id="ARBA00004141"/>
    </source>
</evidence>
<dbReference type="Pfam" id="PF01957">
    <property type="entry name" value="NfeD"/>
    <property type="match status" value="1"/>
</dbReference>
<dbReference type="Gene3D" id="2.40.50.140">
    <property type="entry name" value="Nucleic acid-binding proteins"/>
    <property type="match status" value="1"/>
</dbReference>
<dbReference type="GO" id="GO:0006508">
    <property type="term" value="P:proteolysis"/>
    <property type="evidence" value="ECO:0007669"/>
    <property type="project" value="UniProtKB-KW"/>
</dbReference>
<evidence type="ECO:0000256" key="3">
    <source>
        <dbReference type="ARBA" id="ARBA00022989"/>
    </source>
</evidence>
<evidence type="ECO:0000256" key="4">
    <source>
        <dbReference type="ARBA" id="ARBA00023136"/>
    </source>
</evidence>
<keyword evidence="7" id="KW-0378">Hydrolase</keyword>
<dbReference type="AlphaFoldDB" id="A0A090S5L3"/>
<evidence type="ECO:0000313" key="8">
    <source>
        <dbReference type="Proteomes" id="UP000029228"/>
    </source>
</evidence>
<dbReference type="PANTHER" id="PTHR33507">
    <property type="entry name" value="INNER MEMBRANE PROTEIN YBBJ"/>
    <property type="match status" value="1"/>
</dbReference>
<dbReference type="STRING" id="990268.JCM19235_1631"/>
<keyword evidence="3 5" id="KW-1133">Transmembrane helix</keyword>
<dbReference type="GO" id="GO:0005886">
    <property type="term" value="C:plasma membrane"/>
    <property type="evidence" value="ECO:0007669"/>
    <property type="project" value="TreeGrafter"/>
</dbReference>
<feature type="domain" description="NfeD-like C-terminal" evidence="6">
    <location>
        <begin position="93"/>
        <end position="148"/>
    </location>
</feature>
<comment type="subcellular location">
    <subcellularLocation>
        <location evidence="1">Membrane</location>
        <topology evidence="1">Multi-pass membrane protein</topology>
    </subcellularLocation>
</comment>
<evidence type="ECO:0000256" key="2">
    <source>
        <dbReference type="ARBA" id="ARBA00022692"/>
    </source>
</evidence>
<evidence type="ECO:0000256" key="5">
    <source>
        <dbReference type="SAM" id="Phobius"/>
    </source>
</evidence>
<dbReference type="PANTHER" id="PTHR33507:SF3">
    <property type="entry name" value="INNER MEMBRANE PROTEIN YBBJ"/>
    <property type="match status" value="1"/>
</dbReference>
<keyword evidence="7" id="KW-0645">Protease</keyword>
<reference evidence="7 8" key="1">
    <citation type="submission" date="2014-09" db="EMBL/GenBank/DDBJ databases">
        <title>Vibrio maritimus JCM 19235. (C45) whole genome shotgun sequence.</title>
        <authorList>
            <person name="Sawabe T."/>
            <person name="Meirelles P."/>
            <person name="Nakanishi M."/>
            <person name="Sayaka M."/>
            <person name="Hattori M."/>
            <person name="Ohkuma M."/>
        </authorList>
    </citation>
    <scope>NUCLEOTIDE SEQUENCE [LARGE SCALE GENOMIC DNA]</scope>
    <source>
        <strain evidence="8">JCM19235</strain>
    </source>
</reference>
<keyword evidence="2 5" id="KW-0812">Transmembrane</keyword>
<dbReference type="Proteomes" id="UP000029228">
    <property type="component" value="Unassembled WGS sequence"/>
</dbReference>
<feature type="transmembrane region" description="Helical" evidence="5">
    <location>
        <begin position="54"/>
        <end position="72"/>
    </location>
</feature>
<dbReference type="SUPFAM" id="SSF141322">
    <property type="entry name" value="NfeD domain-like"/>
    <property type="match status" value="1"/>
</dbReference>
<reference evidence="7 8" key="2">
    <citation type="submission" date="2014-09" db="EMBL/GenBank/DDBJ databases">
        <authorList>
            <consortium name="NBRP consortium"/>
            <person name="Sawabe T."/>
            <person name="Meirelles P."/>
            <person name="Nakanishi M."/>
            <person name="Sayaka M."/>
            <person name="Hattori M."/>
            <person name="Ohkuma M."/>
        </authorList>
    </citation>
    <scope>NUCLEOTIDE SEQUENCE [LARGE SCALE GENOMIC DNA]</scope>
    <source>
        <strain evidence="8">JCM19235</strain>
    </source>
</reference>
<dbReference type="GO" id="GO:0008233">
    <property type="term" value="F:peptidase activity"/>
    <property type="evidence" value="ECO:0007669"/>
    <property type="project" value="UniProtKB-KW"/>
</dbReference>
<protein>
    <submittedName>
        <fullName evidence="7">Putative activity regulator of membrane protease YbbK</fullName>
    </submittedName>
</protein>
<evidence type="ECO:0000313" key="7">
    <source>
        <dbReference type="EMBL" id="GAL21809.1"/>
    </source>
</evidence>
<dbReference type="EMBL" id="BBMR01000009">
    <property type="protein sequence ID" value="GAL21809.1"/>
    <property type="molecule type" value="Genomic_DNA"/>
</dbReference>
<dbReference type="InterPro" id="IPR012340">
    <property type="entry name" value="NA-bd_OB-fold"/>
</dbReference>
<feature type="transmembrane region" description="Helical" evidence="5">
    <location>
        <begin position="12"/>
        <end position="34"/>
    </location>
</feature>
<dbReference type="InterPro" id="IPR052165">
    <property type="entry name" value="Membrane_assoc_protease"/>
</dbReference>
<organism evidence="7 8">
    <name type="scientific">Vibrio maritimus</name>
    <dbReference type="NCBI Taxonomy" id="990268"/>
    <lineage>
        <taxon>Bacteria</taxon>
        <taxon>Pseudomonadati</taxon>
        <taxon>Pseudomonadota</taxon>
        <taxon>Gammaproteobacteria</taxon>
        <taxon>Vibrionales</taxon>
        <taxon>Vibrionaceae</taxon>
        <taxon>Vibrio</taxon>
    </lineage>
</organism>